<evidence type="ECO:0000313" key="2">
    <source>
        <dbReference type="WBParaSite" id="scf7180000418895.g3074"/>
    </source>
</evidence>
<sequence length="90" mass="9811">MSSIMSISNPFFDYSTTTTSTTNSSQIPPFLTPPLRRAAALNDENKLKKENLNCSNTTLKQENEAFEGPCCVENPFSQDDGGGNGGIFDR</sequence>
<keyword evidence="1" id="KW-1185">Reference proteome</keyword>
<dbReference type="AlphaFoldDB" id="A0A915NI56"/>
<proteinExistence type="predicted"/>
<reference evidence="2" key="1">
    <citation type="submission" date="2022-11" db="UniProtKB">
        <authorList>
            <consortium name="WormBaseParasite"/>
        </authorList>
    </citation>
    <scope>IDENTIFICATION</scope>
</reference>
<dbReference type="Proteomes" id="UP000887560">
    <property type="component" value="Unplaced"/>
</dbReference>
<evidence type="ECO:0000313" key="1">
    <source>
        <dbReference type="Proteomes" id="UP000887560"/>
    </source>
</evidence>
<organism evidence="1 2">
    <name type="scientific">Meloidogyne floridensis</name>
    <dbReference type="NCBI Taxonomy" id="298350"/>
    <lineage>
        <taxon>Eukaryota</taxon>
        <taxon>Metazoa</taxon>
        <taxon>Ecdysozoa</taxon>
        <taxon>Nematoda</taxon>
        <taxon>Chromadorea</taxon>
        <taxon>Rhabditida</taxon>
        <taxon>Tylenchina</taxon>
        <taxon>Tylenchomorpha</taxon>
        <taxon>Tylenchoidea</taxon>
        <taxon>Meloidogynidae</taxon>
        <taxon>Meloidogyninae</taxon>
        <taxon>Meloidogyne</taxon>
    </lineage>
</organism>
<protein>
    <submittedName>
        <fullName evidence="2">Uncharacterized protein</fullName>
    </submittedName>
</protein>
<dbReference type="WBParaSite" id="scf7180000418895.g3074">
    <property type="protein sequence ID" value="scf7180000418895.g3074"/>
    <property type="gene ID" value="scf7180000418895.g3074"/>
</dbReference>
<name>A0A915NI56_9BILA</name>
<accession>A0A915NI56</accession>